<name>A0A6J8A9T4_MYTCO</name>
<dbReference type="EMBL" id="CACVKT020001055">
    <property type="protein sequence ID" value="CAC5364726.1"/>
    <property type="molecule type" value="Genomic_DNA"/>
</dbReference>
<dbReference type="AlphaFoldDB" id="A0A6J8A9T4"/>
<keyword evidence="2" id="KW-1185">Reference proteome</keyword>
<dbReference type="Proteomes" id="UP000507470">
    <property type="component" value="Unassembled WGS sequence"/>
</dbReference>
<gene>
    <name evidence="1" type="ORF">MCOR_5675</name>
</gene>
<evidence type="ECO:0000313" key="1">
    <source>
        <dbReference type="EMBL" id="CAC5364726.1"/>
    </source>
</evidence>
<sequence>MDMDIENISLRNNSSTMNIEETIPKEQTIKKVDIMLNNFRLEMENRDLRIKHQMEINILRNKQQIMELQKELGMWQRPGNKSHEYYPNQNMYNTRNINQHQLSDQHNRIRLTNQQSRIPNQANLLHMNPLTPPHYSQNPTEQSRINHGLIQTPM</sequence>
<organism evidence="1 2">
    <name type="scientific">Mytilus coruscus</name>
    <name type="common">Sea mussel</name>
    <dbReference type="NCBI Taxonomy" id="42192"/>
    <lineage>
        <taxon>Eukaryota</taxon>
        <taxon>Metazoa</taxon>
        <taxon>Spiralia</taxon>
        <taxon>Lophotrochozoa</taxon>
        <taxon>Mollusca</taxon>
        <taxon>Bivalvia</taxon>
        <taxon>Autobranchia</taxon>
        <taxon>Pteriomorphia</taxon>
        <taxon>Mytilida</taxon>
        <taxon>Mytiloidea</taxon>
        <taxon>Mytilidae</taxon>
        <taxon>Mytilinae</taxon>
        <taxon>Mytilus</taxon>
    </lineage>
</organism>
<proteinExistence type="predicted"/>
<evidence type="ECO:0000313" key="2">
    <source>
        <dbReference type="Proteomes" id="UP000507470"/>
    </source>
</evidence>
<accession>A0A6J8A9T4</accession>
<reference evidence="1 2" key="1">
    <citation type="submission" date="2020-06" db="EMBL/GenBank/DDBJ databases">
        <authorList>
            <person name="Li R."/>
            <person name="Bekaert M."/>
        </authorList>
    </citation>
    <scope>NUCLEOTIDE SEQUENCE [LARGE SCALE GENOMIC DNA]</scope>
    <source>
        <strain evidence="2">wild</strain>
    </source>
</reference>
<protein>
    <submittedName>
        <fullName evidence="1">Uncharacterized protein</fullName>
    </submittedName>
</protein>